<dbReference type="EMBL" id="BMQA01000008">
    <property type="protein sequence ID" value="GGJ17066.1"/>
    <property type="molecule type" value="Genomic_DNA"/>
</dbReference>
<reference evidence="2" key="1">
    <citation type="journal article" date="2014" name="Int. J. Syst. Evol. Microbiol.">
        <title>Complete genome sequence of Corynebacterium casei LMG S-19264T (=DSM 44701T), isolated from a smear-ripened cheese.</title>
        <authorList>
            <consortium name="US DOE Joint Genome Institute (JGI-PGF)"/>
            <person name="Walter F."/>
            <person name="Albersmeier A."/>
            <person name="Kalinowski J."/>
            <person name="Ruckert C."/>
        </authorList>
    </citation>
    <scope>NUCLEOTIDE SEQUENCE</scope>
    <source>
        <strain evidence="2">JCM 3086</strain>
    </source>
</reference>
<evidence type="ECO:0000313" key="2">
    <source>
        <dbReference type="EMBL" id="GGJ17066.1"/>
    </source>
</evidence>
<evidence type="ECO:0000256" key="1">
    <source>
        <dbReference type="SAM" id="MobiDB-lite"/>
    </source>
</evidence>
<protein>
    <submittedName>
        <fullName evidence="2">Uncharacterized protein</fullName>
    </submittedName>
</protein>
<accession>A0A917KJV1</accession>
<dbReference type="Proteomes" id="UP000657574">
    <property type="component" value="Unassembled WGS sequence"/>
</dbReference>
<feature type="region of interest" description="Disordered" evidence="1">
    <location>
        <begin position="1"/>
        <end position="43"/>
    </location>
</feature>
<proteinExistence type="predicted"/>
<feature type="region of interest" description="Disordered" evidence="1">
    <location>
        <begin position="59"/>
        <end position="114"/>
    </location>
</feature>
<feature type="compositionally biased region" description="Gly residues" evidence="1">
    <location>
        <begin position="27"/>
        <end position="43"/>
    </location>
</feature>
<dbReference type="AlphaFoldDB" id="A0A917KJV1"/>
<feature type="compositionally biased region" description="Basic and acidic residues" evidence="1">
    <location>
        <begin position="99"/>
        <end position="111"/>
    </location>
</feature>
<organism evidence="2 3">
    <name type="scientific">Streptomyces brasiliensis</name>
    <dbReference type="NCBI Taxonomy" id="1954"/>
    <lineage>
        <taxon>Bacteria</taxon>
        <taxon>Bacillati</taxon>
        <taxon>Actinomycetota</taxon>
        <taxon>Actinomycetes</taxon>
        <taxon>Kitasatosporales</taxon>
        <taxon>Streptomycetaceae</taxon>
        <taxon>Streptomyces</taxon>
    </lineage>
</organism>
<sequence length="147" mass="14998">MPRTGCTTPNGRRTARMSGVARDAGHAGPGSGGMPMRGRGSVGVGGVLRRCRRWPARCRRAVSGLPGAGGRTGSGARPTPGRISGHGAGSSPWTSAAPRDTECDGSGERRPQYRVTKAVASRTKCPASTALYGQLGGKTPVGCAQRL</sequence>
<evidence type="ECO:0000313" key="3">
    <source>
        <dbReference type="Proteomes" id="UP000657574"/>
    </source>
</evidence>
<name>A0A917KJV1_9ACTN</name>
<gene>
    <name evidence="2" type="ORF">GCM10010121_029820</name>
</gene>
<feature type="compositionally biased region" description="Polar residues" evidence="1">
    <location>
        <begin position="1"/>
        <end position="11"/>
    </location>
</feature>
<keyword evidence="3" id="KW-1185">Reference proteome</keyword>
<comment type="caution">
    <text evidence="2">The sequence shown here is derived from an EMBL/GenBank/DDBJ whole genome shotgun (WGS) entry which is preliminary data.</text>
</comment>
<reference evidence="2" key="2">
    <citation type="submission" date="2020-09" db="EMBL/GenBank/DDBJ databases">
        <authorList>
            <person name="Sun Q."/>
            <person name="Ohkuma M."/>
        </authorList>
    </citation>
    <scope>NUCLEOTIDE SEQUENCE</scope>
    <source>
        <strain evidence="2">JCM 3086</strain>
    </source>
</reference>